<comment type="caution">
    <text evidence="1">The sequence shown here is derived from an EMBL/GenBank/DDBJ whole genome shotgun (WGS) entry which is preliminary data.</text>
</comment>
<gene>
    <name evidence="1" type="ORF">CesoFtcFv8_025198</name>
</gene>
<name>A0AAN8GGL2_9TELE</name>
<accession>A0AAN8GGL2</accession>
<proteinExistence type="predicted"/>
<evidence type="ECO:0000313" key="2">
    <source>
        <dbReference type="Proteomes" id="UP001335648"/>
    </source>
</evidence>
<dbReference type="EMBL" id="JAULUE010002066">
    <property type="protein sequence ID" value="KAK5877719.1"/>
    <property type="molecule type" value="Genomic_DNA"/>
</dbReference>
<evidence type="ECO:0000313" key="1">
    <source>
        <dbReference type="EMBL" id="KAK5877719.1"/>
    </source>
</evidence>
<sequence>MPTCCKVCTLCLDIRLDGASWTHILMSYLMGKASGRGPRSQVLSVELLSPEDEAKWNTTNCANKGNA</sequence>
<protein>
    <submittedName>
        <fullName evidence="1">Uncharacterized protein</fullName>
    </submittedName>
</protein>
<dbReference type="AlphaFoldDB" id="A0AAN8GGL2"/>
<reference evidence="1 2" key="1">
    <citation type="journal article" date="2023" name="Mol. Biol. Evol.">
        <title>Genomics of Secondarily Temperate Adaptation in the Only Non-Antarctic Icefish.</title>
        <authorList>
            <person name="Rivera-Colon A.G."/>
            <person name="Rayamajhi N."/>
            <person name="Minhas B.F."/>
            <person name="Madrigal G."/>
            <person name="Bilyk K.T."/>
            <person name="Yoon V."/>
            <person name="Hune M."/>
            <person name="Gregory S."/>
            <person name="Cheng C.H.C."/>
            <person name="Catchen J.M."/>
        </authorList>
    </citation>
    <scope>NUCLEOTIDE SEQUENCE [LARGE SCALE GENOMIC DNA]</scope>
    <source>
        <strain evidence="1">JC2023a</strain>
    </source>
</reference>
<organism evidence="1 2">
    <name type="scientific">Champsocephalus esox</name>
    <name type="common">pike icefish</name>
    <dbReference type="NCBI Taxonomy" id="159716"/>
    <lineage>
        <taxon>Eukaryota</taxon>
        <taxon>Metazoa</taxon>
        <taxon>Chordata</taxon>
        <taxon>Craniata</taxon>
        <taxon>Vertebrata</taxon>
        <taxon>Euteleostomi</taxon>
        <taxon>Actinopterygii</taxon>
        <taxon>Neopterygii</taxon>
        <taxon>Teleostei</taxon>
        <taxon>Neoteleostei</taxon>
        <taxon>Acanthomorphata</taxon>
        <taxon>Eupercaria</taxon>
        <taxon>Perciformes</taxon>
        <taxon>Notothenioidei</taxon>
        <taxon>Channichthyidae</taxon>
        <taxon>Champsocephalus</taxon>
    </lineage>
</organism>
<dbReference type="Proteomes" id="UP001335648">
    <property type="component" value="Unassembled WGS sequence"/>
</dbReference>
<keyword evidence="2" id="KW-1185">Reference proteome</keyword>